<dbReference type="EMBL" id="CP035495">
    <property type="protein sequence ID" value="QAY63215.1"/>
    <property type="molecule type" value="Genomic_DNA"/>
</dbReference>
<gene>
    <name evidence="2" type="ORF">ET495_08140</name>
</gene>
<organism evidence="2 3">
    <name type="scientific">Xylanimonas allomyrinae</name>
    <dbReference type="NCBI Taxonomy" id="2509459"/>
    <lineage>
        <taxon>Bacteria</taxon>
        <taxon>Bacillati</taxon>
        <taxon>Actinomycetota</taxon>
        <taxon>Actinomycetes</taxon>
        <taxon>Micrococcales</taxon>
        <taxon>Promicromonosporaceae</taxon>
        <taxon>Xylanimonas</taxon>
    </lineage>
</organism>
<dbReference type="Proteomes" id="UP000291758">
    <property type="component" value="Chromosome"/>
</dbReference>
<evidence type="ECO:0000313" key="3">
    <source>
        <dbReference type="Proteomes" id="UP000291758"/>
    </source>
</evidence>
<dbReference type="AlphaFoldDB" id="A0A4P6ELG5"/>
<keyword evidence="3" id="KW-1185">Reference proteome</keyword>
<dbReference type="RefSeq" id="WP_129204111.1">
    <property type="nucleotide sequence ID" value="NZ_CP035495.1"/>
</dbReference>
<accession>A0A4P6ELG5</accession>
<evidence type="ECO:0000313" key="2">
    <source>
        <dbReference type="EMBL" id="QAY63215.1"/>
    </source>
</evidence>
<evidence type="ECO:0000256" key="1">
    <source>
        <dbReference type="SAM" id="MobiDB-lite"/>
    </source>
</evidence>
<feature type="region of interest" description="Disordered" evidence="1">
    <location>
        <begin position="38"/>
        <end position="84"/>
    </location>
</feature>
<proteinExistence type="predicted"/>
<dbReference type="KEGG" id="xyl:ET495_08140"/>
<protein>
    <submittedName>
        <fullName evidence="2">Uncharacterized protein</fullName>
    </submittedName>
</protein>
<sequence length="135" mass="14023">MHARRTVAARSVMASVSWRVAQPRHCLVWLEFRRRSHGRVDPGVDGAGAGGPAEGEDRDGGARLVGGDAGSPAPGRCGVGGGAEDRDRAVFGMRVAAWGGRFDLFGRASRSMKSAGLDRLALMADVEPGSGYSGS</sequence>
<name>A0A4P6ELG5_9MICO</name>
<reference evidence="2 3" key="1">
    <citation type="submission" date="2019-01" db="EMBL/GenBank/DDBJ databases">
        <title>Genome sequencing of strain 2JSPR-7.</title>
        <authorList>
            <person name="Heo J."/>
            <person name="Kim S.-J."/>
            <person name="Kim J.-S."/>
            <person name="Hong S.-B."/>
            <person name="Kwon S.-W."/>
        </authorList>
    </citation>
    <scope>NUCLEOTIDE SEQUENCE [LARGE SCALE GENOMIC DNA]</scope>
    <source>
        <strain evidence="2 3">2JSPR-7</strain>
    </source>
</reference>